<reference evidence="5 6" key="1">
    <citation type="submission" date="2018-10" db="EMBL/GenBank/DDBJ databases">
        <title>Fifty Aureobasidium pullulans genomes reveal a recombining polyextremotolerant generalist.</title>
        <authorList>
            <person name="Gostincar C."/>
            <person name="Turk M."/>
            <person name="Zajc J."/>
            <person name="Gunde-Cimerman N."/>
        </authorList>
    </citation>
    <scope>NUCLEOTIDE SEQUENCE [LARGE SCALE GENOMIC DNA]</scope>
    <source>
        <strain evidence="5 6">EXF-11013</strain>
    </source>
</reference>
<protein>
    <submittedName>
        <fullName evidence="5">DUF1750-domain-containing protein</fullName>
    </submittedName>
</protein>
<feature type="compositionally biased region" description="Polar residues" evidence="2">
    <location>
        <begin position="577"/>
        <end position="596"/>
    </location>
</feature>
<dbReference type="InterPro" id="IPR013859">
    <property type="entry name" value="Ssr4_N"/>
</dbReference>
<feature type="domain" description="SWI/SNF and RSC complexes subunit Ssr4 C-terminal" evidence="4">
    <location>
        <begin position="279"/>
        <end position="673"/>
    </location>
</feature>
<proteinExistence type="predicted"/>
<feature type="region of interest" description="Disordered" evidence="2">
    <location>
        <begin position="462"/>
        <end position="679"/>
    </location>
</feature>
<comment type="caution">
    <text evidence="5">The sequence shown here is derived from an EMBL/GenBank/DDBJ whole genome shotgun (WGS) entry which is preliminary data.</text>
</comment>
<accession>A0A1A7MRS4</accession>
<evidence type="ECO:0000256" key="2">
    <source>
        <dbReference type="SAM" id="MobiDB-lite"/>
    </source>
</evidence>
<keyword evidence="1" id="KW-0175">Coiled coil</keyword>
<dbReference type="EMBL" id="QZAL01000107">
    <property type="protein sequence ID" value="THW38315.1"/>
    <property type="molecule type" value="Genomic_DNA"/>
</dbReference>
<dbReference type="AlphaFoldDB" id="A0A1A7MRS4"/>
<feature type="compositionally biased region" description="Low complexity" evidence="2">
    <location>
        <begin position="494"/>
        <end position="513"/>
    </location>
</feature>
<feature type="compositionally biased region" description="Low complexity" evidence="2">
    <location>
        <begin position="597"/>
        <end position="615"/>
    </location>
</feature>
<dbReference type="InterPro" id="IPR046464">
    <property type="entry name" value="SWI-SNF_Ssr4_C"/>
</dbReference>
<evidence type="ECO:0000259" key="4">
    <source>
        <dbReference type="Pfam" id="PF20497"/>
    </source>
</evidence>
<organism evidence="5 6">
    <name type="scientific">Aureobasidium pullulans</name>
    <name type="common">Black yeast</name>
    <name type="synonym">Pullularia pullulans</name>
    <dbReference type="NCBI Taxonomy" id="5580"/>
    <lineage>
        <taxon>Eukaryota</taxon>
        <taxon>Fungi</taxon>
        <taxon>Dikarya</taxon>
        <taxon>Ascomycota</taxon>
        <taxon>Pezizomycotina</taxon>
        <taxon>Dothideomycetes</taxon>
        <taxon>Dothideomycetidae</taxon>
        <taxon>Dothideales</taxon>
        <taxon>Saccotheciaceae</taxon>
        <taxon>Aureobasidium</taxon>
    </lineage>
</organism>
<feature type="compositionally biased region" description="Polar residues" evidence="2">
    <location>
        <begin position="542"/>
        <end position="566"/>
    </location>
</feature>
<evidence type="ECO:0000256" key="1">
    <source>
        <dbReference type="SAM" id="Coils"/>
    </source>
</evidence>
<feature type="compositionally biased region" description="Basic and acidic residues" evidence="2">
    <location>
        <begin position="668"/>
        <end position="679"/>
    </location>
</feature>
<feature type="region of interest" description="Disordered" evidence="2">
    <location>
        <begin position="242"/>
        <end position="265"/>
    </location>
</feature>
<gene>
    <name evidence="5" type="ORF">D6D22_06806</name>
</gene>
<evidence type="ECO:0000259" key="3">
    <source>
        <dbReference type="Pfam" id="PF08549"/>
    </source>
</evidence>
<name>A0A1A7MRS4_AURPU</name>
<evidence type="ECO:0000313" key="5">
    <source>
        <dbReference type="EMBL" id="THW38315.1"/>
    </source>
</evidence>
<feature type="coiled-coil region" evidence="1">
    <location>
        <begin position="352"/>
        <end position="398"/>
    </location>
</feature>
<dbReference type="Proteomes" id="UP000310687">
    <property type="component" value="Unassembled WGS sequence"/>
</dbReference>
<feature type="domain" description="SWI/SNF and RSC complexes subunit Ssr4 N-terminal" evidence="3">
    <location>
        <begin position="7"/>
        <end position="210"/>
    </location>
</feature>
<dbReference type="Pfam" id="PF08549">
    <property type="entry name" value="SWI-SNF_Ssr4_N"/>
    <property type="match status" value="1"/>
</dbReference>
<feature type="compositionally biased region" description="Basic and acidic residues" evidence="2">
    <location>
        <begin position="472"/>
        <end position="481"/>
    </location>
</feature>
<dbReference type="GO" id="GO:0006338">
    <property type="term" value="P:chromatin remodeling"/>
    <property type="evidence" value="ECO:0007669"/>
    <property type="project" value="InterPro"/>
</dbReference>
<dbReference type="Pfam" id="PF20497">
    <property type="entry name" value="SWI-SNF_Ssr4_C"/>
    <property type="match status" value="1"/>
</dbReference>
<evidence type="ECO:0000313" key="6">
    <source>
        <dbReference type="Proteomes" id="UP000310687"/>
    </source>
</evidence>
<sequence>MQASMADPSFGVPAQLLPHVHLISGHKYPFSPQLNIDGAYTYLFDAPKVVKQVAPMSWQYISAPQDGTVFLTWIGGRMQNQFPTDGYVWVDPEQRFTQDFGGYTLEVAVHNSGYRPGADSVTCHARRRYRFMSKNPTVHALPPDPSLWLVHYSQADPQHCFPTSQLPLSPQSRQQLAERQWIESQGRLDRQDFMLHDREKWPQLNMPGRAAVPGVPAYNQSAYQQSPMAHIGNPRFSGNFYQQAQQGHTGPSPAKRARQHAPAHIPASAAALMAQDTSIEDEENVLLGDLLDHLTQRDISLTRYMQHHDWMDEVYSSPFATGQIVPMDLGFGLMGELAGLTEGLFDTPNSSLEKAESKAKDTSAAYKKISSEQLQEFEKRVQAHKEKEQSEIARMKEEHARRMDSLRKSKGLVKAEKKLRNASWKPSGSTAEFWRLEKTNDQDATQIIEQVEELLGGSIQAQKEATMVSEGGYRKEEKRTPPADMDMAGTQMDGAGSDAAQSLQSASGASAEPAPAPLLQSEQPQLSTQEAPAAPQVPPQQHLQSVAPSVPDTNMENMETMDTGNFSLPDDMELDTGNFNFDTPKTDVQTPGTSNWPGQQQQAPSQPQQQANPQPDTSNQTSGGDLYGGGDANFGEFDTGDGLIDFDGGAGEDIDFSMDDSAFGDAFHGTEAHGQDEGQ</sequence>